<dbReference type="InterPro" id="IPR011990">
    <property type="entry name" value="TPR-like_helical_dom_sf"/>
</dbReference>
<proteinExistence type="predicted"/>
<evidence type="ECO:0000256" key="4">
    <source>
        <dbReference type="ARBA" id="ARBA00022840"/>
    </source>
</evidence>
<dbReference type="Pfam" id="PF00069">
    <property type="entry name" value="Pkinase"/>
    <property type="match status" value="1"/>
</dbReference>
<dbReference type="SUPFAM" id="SSF56112">
    <property type="entry name" value="Protein kinase-like (PK-like)"/>
    <property type="match status" value="1"/>
</dbReference>
<keyword evidence="2" id="KW-0547">Nucleotide-binding</keyword>
<feature type="domain" description="Protein kinase" evidence="5">
    <location>
        <begin position="8"/>
        <end position="282"/>
    </location>
</feature>
<dbReference type="RefSeq" id="WP_200390207.1">
    <property type="nucleotide sequence ID" value="NZ_JAENIO010000003.1"/>
</dbReference>
<evidence type="ECO:0000256" key="1">
    <source>
        <dbReference type="ARBA" id="ARBA00022679"/>
    </source>
</evidence>
<dbReference type="Gene3D" id="1.25.40.10">
    <property type="entry name" value="Tetratricopeptide repeat domain"/>
    <property type="match status" value="1"/>
</dbReference>
<dbReference type="Gene3D" id="1.10.510.10">
    <property type="entry name" value="Transferase(Phosphotransferase) domain 1"/>
    <property type="match status" value="1"/>
</dbReference>
<dbReference type="PANTHER" id="PTHR43289:SF6">
    <property type="entry name" value="SERINE_THREONINE-PROTEIN KINASE NEKL-3"/>
    <property type="match status" value="1"/>
</dbReference>
<dbReference type="SMART" id="SM00220">
    <property type="entry name" value="S_TKc"/>
    <property type="match status" value="1"/>
</dbReference>
<dbReference type="InterPro" id="IPR000719">
    <property type="entry name" value="Prot_kinase_dom"/>
</dbReference>
<evidence type="ECO:0000313" key="6">
    <source>
        <dbReference type="EMBL" id="MBK1832771.1"/>
    </source>
</evidence>
<evidence type="ECO:0000256" key="2">
    <source>
        <dbReference type="ARBA" id="ARBA00022741"/>
    </source>
</evidence>
<organism evidence="6 7">
    <name type="scientific">Roseibacillus ishigakijimensis</name>
    <dbReference type="NCBI Taxonomy" id="454146"/>
    <lineage>
        <taxon>Bacteria</taxon>
        <taxon>Pseudomonadati</taxon>
        <taxon>Verrucomicrobiota</taxon>
        <taxon>Verrucomicrobiia</taxon>
        <taxon>Verrucomicrobiales</taxon>
        <taxon>Verrucomicrobiaceae</taxon>
        <taxon>Roseibacillus</taxon>
    </lineage>
</organism>
<keyword evidence="1" id="KW-0808">Transferase</keyword>
<name>A0A934VL55_9BACT</name>
<comment type="caution">
    <text evidence="6">The sequence shown here is derived from an EMBL/GenBank/DDBJ whole genome shotgun (WGS) entry which is preliminary data.</text>
</comment>
<sequence length="829" mass="90927">MKPSLPGYETGDLIGEGVCGAVWAARDESGRACALRVLDTLSVNFDLARERVKRLPPELALSSGVLPVEKQFFAQKPVVEVSPLVGGDAQEPRTLQRQLGGYLATAESRELVPHLARALATLHSFQIAHGNLKPGNIFLIAEGGVAVADYGLGWMPGIDVLEFTDALLYMAPEQLEDPSGYLHGAGYRWDVFSFGVLAYRLLEGCFPRFDVFFSDLAPPAGQDRGPAYDLNFEELASLLRAEEVRPWEGATDEILRGVVERCLHPDPEKRFRDMVELCEIWDWEIQKAEHAAEVAEMAAAHAQEVFSLQEAQASELAGWKQKLRRTRRIKNTLGAGFLLSLLAGGATAVTWSGREETLAARIADLQKETSRALRSEEAARLAREEAERERQVMAARLAESEQDGELLEAGRELLLDWAFREGGDGLPVLQGRQERLEELDAQYEKLLQRQSPGVEKWGERWRTERALLALARGDWQAAREGVAGELGQLGARGGVRLLVKESLVQAVDPGDLARVREGVAAMAEEQERAWLAAVLDLVAVRSQLHLGQEEEALDALLALSERVAELPVAGEAGLISLWKMRLRREAAEVAVGVGRDELAADLREQVISVLRTSLEAEALSPQMEAALREQFILAAEGLGEELYAEGELAAAAELAREAIALAPPEPGPRTAISLAVQQAVLAGIAREKGELEEARSYLQDGLELIGEPFADPAEERWRKYRRAVLQWQLAAVLGQSDDGEGEQSVGQEARELLQQLLAGGDRAPSAREIHHVLGYLCGDLARAHQGEQREKLLETAIASWQALLALDPENPEYRAGLTWCEKLLAGEVE</sequence>
<protein>
    <submittedName>
        <fullName evidence="6">Protein kinase</fullName>
    </submittedName>
</protein>
<reference evidence="6" key="1">
    <citation type="submission" date="2021-01" db="EMBL/GenBank/DDBJ databases">
        <title>Modified the classification status of verrucomicrobia.</title>
        <authorList>
            <person name="Feng X."/>
        </authorList>
    </citation>
    <scope>NUCLEOTIDE SEQUENCE</scope>
    <source>
        <strain evidence="6">KCTC 12986</strain>
    </source>
</reference>
<dbReference type="GO" id="GO:0004674">
    <property type="term" value="F:protein serine/threonine kinase activity"/>
    <property type="evidence" value="ECO:0007669"/>
    <property type="project" value="TreeGrafter"/>
</dbReference>
<gene>
    <name evidence="6" type="ORF">JIN78_01755</name>
</gene>
<dbReference type="AlphaFoldDB" id="A0A934VL55"/>
<accession>A0A934VL55</accession>
<evidence type="ECO:0000256" key="3">
    <source>
        <dbReference type="ARBA" id="ARBA00022777"/>
    </source>
</evidence>
<dbReference type="InterPro" id="IPR011009">
    <property type="entry name" value="Kinase-like_dom_sf"/>
</dbReference>
<dbReference type="GO" id="GO:0005524">
    <property type="term" value="F:ATP binding"/>
    <property type="evidence" value="ECO:0007669"/>
    <property type="project" value="UniProtKB-KW"/>
</dbReference>
<dbReference type="PROSITE" id="PS50011">
    <property type="entry name" value="PROTEIN_KINASE_DOM"/>
    <property type="match status" value="1"/>
</dbReference>
<keyword evidence="4" id="KW-0067">ATP-binding</keyword>
<evidence type="ECO:0000313" key="7">
    <source>
        <dbReference type="Proteomes" id="UP000604083"/>
    </source>
</evidence>
<dbReference type="Proteomes" id="UP000604083">
    <property type="component" value="Unassembled WGS sequence"/>
</dbReference>
<dbReference type="EMBL" id="JAENIO010000003">
    <property type="protein sequence ID" value="MBK1832771.1"/>
    <property type="molecule type" value="Genomic_DNA"/>
</dbReference>
<dbReference type="SUPFAM" id="SSF48452">
    <property type="entry name" value="TPR-like"/>
    <property type="match status" value="1"/>
</dbReference>
<evidence type="ECO:0000259" key="5">
    <source>
        <dbReference type="PROSITE" id="PS50011"/>
    </source>
</evidence>
<dbReference type="PANTHER" id="PTHR43289">
    <property type="entry name" value="MITOGEN-ACTIVATED PROTEIN KINASE KINASE KINASE 20-RELATED"/>
    <property type="match status" value="1"/>
</dbReference>
<keyword evidence="3 6" id="KW-0418">Kinase</keyword>
<keyword evidence="7" id="KW-1185">Reference proteome</keyword>